<feature type="region of interest" description="Disordered" evidence="1">
    <location>
        <begin position="123"/>
        <end position="178"/>
    </location>
</feature>
<protein>
    <submittedName>
        <fullName evidence="2">Uncharacterized protein</fullName>
    </submittedName>
</protein>
<keyword evidence="3" id="KW-1185">Reference proteome</keyword>
<accession>A0A433X2I8</accession>
<sequence length="178" mass="20628">MQHIPFDDDELEALLDQITAPVVAAKVVEESAATASEVEPVASKRVLHPTLRAALDHFRSKLASEFALNRSQVRENWRRRTRAGEREIYAFEKKQLGIDVRPRRRFCATTPEALEKLADLKRREHREGQRRRRGKSAETVRSYTDCTSMSDAERQAHDRSLAAERSRQYRLRKKDTKS</sequence>
<dbReference type="Proteomes" id="UP000281547">
    <property type="component" value="Unassembled WGS sequence"/>
</dbReference>
<gene>
    <name evidence="2" type="ORF">EMQ25_17760</name>
</gene>
<proteinExistence type="predicted"/>
<name>A0A433X2I8_9HYPH</name>
<evidence type="ECO:0000313" key="2">
    <source>
        <dbReference type="EMBL" id="RUT28240.1"/>
    </source>
</evidence>
<feature type="compositionally biased region" description="Polar residues" evidence="1">
    <location>
        <begin position="139"/>
        <end position="150"/>
    </location>
</feature>
<comment type="caution">
    <text evidence="2">The sequence shown here is derived from an EMBL/GenBank/DDBJ whole genome shotgun (WGS) entry which is preliminary data.</text>
</comment>
<evidence type="ECO:0000313" key="3">
    <source>
        <dbReference type="Proteomes" id="UP000281547"/>
    </source>
</evidence>
<feature type="compositionally biased region" description="Basic and acidic residues" evidence="1">
    <location>
        <begin position="151"/>
        <end position="167"/>
    </location>
</feature>
<dbReference type="EMBL" id="RZNJ01000009">
    <property type="protein sequence ID" value="RUT28240.1"/>
    <property type="molecule type" value="Genomic_DNA"/>
</dbReference>
<organism evidence="2 3">
    <name type="scientific">Arsenicitalea aurantiaca</name>
    <dbReference type="NCBI Taxonomy" id="1783274"/>
    <lineage>
        <taxon>Bacteria</taxon>
        <taxon>Pseudomonadati</taxon>
        <taxon>Pseudomonadota</taxon>
        <taxon>Alphaproteobacteria</taxon>
        <taxon>Hyphomicrobiales</taxon>
        <taxon>Devosiaceae</taxon>
        <taxon>Arsenicitalea</taxon>
    </lineage>
</organism>
<feature type="compositionally biased region" description="Basic residues" evidence="1">
    <location>
        <begin position="168"/>
        <end position="178"/>
    </location>
</feature>
<reference evidence="2 3" key="1">
    <citation type="journal article" date="2016" name="Int. J. Syst. Evol. Microbiol.">
        <title>Arsenicitalea aurantiaca gen. nov., sp. nov., a new member of the family Hyphomicrobiaceae, isolated from high-arsenic sediment.</title>
        <authorList>
            <person name="Mu Y."/>
            <person name="Zhou L."/>
            <person name="Zeng X.C."/>
            <person name="Liu L."/>
            <person name="Pan Y."/>
            <person name="Chen X."/>
            <person name="Wang J."/>
            <person name="Li S."/>
            <person name="Li W.J."/>
            <person name="Wang Y."/>
        </authorList>
    </citation>
    <scope>NUCLEOTIDE SEQUENCE [LARGE SCALE GENOMIC DNA]</scope>
    <source>
        <strain evidence="2 3">42-50</strain>
    </source>
</reference>
<dbReference type="AlphaFoldDB" id="A0A433X2I8"/>
<dbReference type="RefSeq" id="WP_127189952.1">
    <property type="nucleotide sequence ID" value="NZ_RZNJ01000009.1"/>
</dbReference>
<evidence type="ECO:0000256" key="1">
    <source>
        <dbReference type="SAM" id="MobiDB-lite"/>
    </source>
</evidence>